<dbReference type="AlphaFoldDB" id="A0A4S4CZD0"/>
<dbReference type="GO" id="GO:0005856">
    <property type="term" value="C:cytoskeleton"/>
    <property type="evidence" value="ECO:0007669"/>
    <property type="project" value="UniProtKB-SubCell"/>
</dbReference>
<feature type="region of interest" description="Disordered" evidence="3">
    <location>
        <begin position="539"/>
        <end position="566"/>
    </location>
</feature>
<feature type="region of interest" description="Disordered" evidence="3">
    <location>
        <begin position="464"/>
        <end position="495"/>
    </location>
</feature>
<organism evidence="4 5">
    <name type="scientific">Camellia sinensis var. sinensis</name>
    <name type="common">China tea</name>
    <dbReference type="NCBI Taxonomy" id="542762"/>
    <lineage>
        <taxon>Eukaryota</taxon>
        <taxon>Viridiplantae</taxon>
        <taxon>Streptophyta</taxon>
        <taxon>Embryophyta</taxon>
        <taxon>Tracheophyta</taxon>
        <taxon>Spermatophyta</taxon>
        <taxon>Magnoliopsida</taxon>
        <taxon>eudicotyledons</taxon>
        <taxon>Gunneridae</taxon>
        <taxon>Pentapetalae</taxon>
        <taxon>asterids</taxon>
        <taxon>Ericales</taxon>
        <taxon>Theaceae</taxon>
        <taxon>Camellia</taxon>
    </lineage>
</organism>
<dbReference type="STRING" id="542762.A0A4S4CZD0"/>
<keyword evidence="2" id="KW-0009">Actin-binding</keyword>
<dbReference type="Proteomes" id="UP000306102">
    <property type="component" value="Unassembled WGS sequence"/>
</dbReference>
<dbReference type="PANTHER" id="PTHR12902">
    <property type="entry name" value="WASP-1"/>
    <property type="match status" value="1"/>
</dbReference>
<protein>
    <recommendedName>
        <fullName evidence="2">Protein SCAR</fullName>
    </recommendedName>
    <alternativeName>
        <fullName evidence="2">Protein WAVE</fullName>
    </alternativeName>
</protein>
<keyword evidence="2" id="KW-0963">Cytoplasm</keyword>
<accession>A0A4S4CZD0</accession>
<feature type="compositionally biased region" description="Polar residues" evidence="3">
    <location>
        <begin position="403"/>
        <end position="413"/>
    </location>
</feature>
<dbReference type="Gene3D" id="1.20.5.340">
    <property type="match status" value="1"/>
</dbReference>
<comment type="function">
    <text evidence="2">Involved in regulation of actin and microtubule organization. Part of a WAVE complex that activates the Arp2/3 complex.</text>
</comment>
<name>A0A4S4CZD0_CAMSN</name>
<evidence type="ECO:0000313" key="4">
    <source>
        <dbReference type="EMBL" id="THF94843.1"/>
    </source>
</evidence>
<dbReference type="InterPro" id="IPR028288">
    <property type="entry name" value="SCAR/WAVE_fam"/>
</dbReference>
<proteinExistence type="inferred from homology"/>
<feature type="compositionally biased region" description="Polar residues" evidence="3">
    <location>
        <begin position="557"/>
        <end position="566"/>
    </location>
</feature>
<evidence type="ECO:0000256" key="2">
    <source>
        <dbReference type="RuleBase" id="RU367034"/>
    </source>
</evidence>
<dbReference type="GO" id="GO:0034237">
    <property type="term" value="F:protein kinase A regulatory subunit binding"/>
    <property type="evidence" value="ECO:0007669"/>
    <property type="project" value="TreeGrafter"/>
</dbReference>
<gene>
    <name evidence="4" type="ORF">TEA_011969</name>
</gene>
<dbReference type="GO" id="GO:0003779">
    <property type="term" value="F:actin binding"/>
    <property type="evidence" value="ECO:0007669"/>
    <property type="project" value="UniProtKB-UniRule"/>
</dbReference>
<comment type="similarity">
    <text evidence="1 2">Belongs to the SCAR/WAVE family.</text>
</comment>
<comment type="caution">
    <text evidence="4">The sequence shown here is derived from an EMBL/GenBank/DDBJ whole genome shotgun (WGS) entry which is preliminary data.</text>
</comment>
<dbReference type="PANTHER" id="PTHR12902:SF33">
    <property type="entry name" value="PROTEIN SCAR3"/>
    <property type="match status" value="1"/>
</dbReference>
<dbReference type="GO" id="GO:2000601">
    <property type="term" value="P:positive regulation of Arp2/3 complex-mediated actin nucleation"/>
    <property type="evidence" value="ECO:0007669"/>
    <property type="project" value="TreeGrafter"/>
</dbReference>
<dbReference type="EMBL" id="SDRB02013463">
    <property type="protein sequence ID" value="THF94843.1"/>
    <property type="molecule type" value="Genomic_DNA"/>
</dbReference>
<dbReference type="GO" id="GO:0030036">
    <property type="term" value="P:actin cytoskeleton organization"/>
    <property type="evidence" value="ECO:0007669"/>
    <property type="project" value="UniProtKB-UniRule"/>
</dbReference>
<feature type="region of interest" description="Disordered" evidence="3">
    <location>
        <begin position="240"/>
        <end position="259"/>
    </location>
</feature>
<feature type="compositionally biased region" description="Basic and acidic residues" evidence="3">
    <location>
        <begin position="240"/>
        <end position="251"/>
    </location>
</feature>
<dbReference type="Gene3D" id="6.10.280.150">
    <property type="match status" value="1"/>
</dbReference>
<dbReference type="GO" id="GO:0071933">
    <property type="term" value="F:Arp2/3 complex binding"/>
    <property type="evidence" value="ECO:0007669"/>
    <property type="project" value="TreeGrafter"/>
</dbReference>
<feature type="compositionally biased region" description="Polar residues" evidence="3">
    <location>
        <begin position="385"/>
        <end position="395"/>
    </location>
</feature>
<evidence type="ECO:0000256" key="3">
    <source>
        <dbReference type="SAM" id="MobiDB-lite"/>
    </source>
</evidence>
<evidence type="ECO:0000313" key="5">
    <source>
        <dbReference type="Proteomes" id="UP000306102"/>
    </source>
</evidence>
<keyword evidence="2" id="KW-0206">Cytoskeleton</keyword>
<feature type="compositionally biased region" description="Polar residues" evidence="3">
    <location>
        <begin position="471"/>
        <end position="491"/>
    </location>
</feature>
<keyword evidence="5" id="KW-1185">Reference proteome</keyword>
<feature type="compositionally biased region" description="Basic and acidic residues" evidence="3">
    <location>
        <begin position="276"/>
        <end position="293"/>
    </location>
</feature>
<reference evidence="4 5" key="1">
    <citation type="journal article" date="2018" name="Proc. Natl. Acad. Sci. U.S.A.">
        <title>Draft genome sequence of Camellia sinensis var. sinensis provides insights into the evolution of the tea genome and tea quality.</title>
        <authorList>
            <person name="Wei C."/>
            <person name="Yang H."/>
            <person name="Wang S."/>
            <person name="Zhao J."/>
            <person name="Liu C."/>
            <person name="Gao L."/>
            <person name="Xia E."/>
            <person name="Lu Y."/>
            <person name="Tai Y."/>
            <person name="She G."/>
            <person name="Sun J."/>
            <person name="Cao H."/>
            <person name="Tong W."/>
            <person name="Gao Q."/>
            <person name="Li Y."/>
            <person name="Deng W."/>
            <person name="Jiang X."/>
            <person name="Wang W."/>
            <person name="Chen Q."/>
            <person name="Zhang S."/>
            <person name="Li H."/>
            <person name="Wu J."/>
            <person name="Wang P."/>
            <person name="Li P."/>
            <person name="Shi C."/>
            <person name="Zheng F."/>
            <person name="Jian J."/>
            <person name="Huang B."/>
            <person name="Shan D."/>
            <person name="Shi M."/>
            <person name="Fang C."/>
            <person name="Yue Y."/>
            <person name="Li F."/>
            <person name="Li D."/>
            <person name="Wei S."/>
            <person name="Han B."/>
            <person name="Jiang C."/>
            <person name="Yin Y."/>
            <person name="Xia T."/>
            <person name="Zhang Z."/>
            <person name="Bennetzen J.L."/>
            <person name="Zhao S."/>
            <person name="Wan X."/>
        </authorList>
    </citation>
    <scope>NUCLEOTIDE SEQUENCE [LARGE SCALE GENOMIC DNA]</scope>
    <source>
        <strain evidence="5">cv. Shuchazao</strain>
        <tissue evidence="4">Leaf</tissue>
    </source>
</reference>
<feature type="region of interest" description="Disordered" evidence="3">
    <location>
        <begin position="383"/>
        <end position="427"/>
    </location>
</feature>
<sequence length="566" mass="63161">MNLCDSDVGNKSCILLGLSIREFLKLFLQHGLFSRNFTSVGTTWLWKLDQYALGIVWICFEYFCRYFRAFVAEVFHGIQEQVMSTSSRSHKMVVRVQRIEAALVPLEKVVLALKSHLHFAYRAGCNWHSHLQNEQNHFIYGDLPNCIMDSYEECSDPPRLQLLDKFDTGGPGSCLKRYSDPTYFRRASANSREANVEKVSKDRKACRSKSISKFLLRLSTFNATLKSDLTDQSNYFDARTRSGHIEHEPKESSFSSSRMHQTVDSAFVEYEADLDGQTKQEVERSSNFSDDRTQYGVHGVHDLDLQPSNLESQTATYNSSNKMTSFDKPNSFSLESYAYEESPQMTGESSNTGNSLGLDFCGKHSILNASNVESDVINLPYSVSAEPNPQASESVTKSKDDTVSLSSQSNSLNGDVGKPDKLVQSSKSIEQSSAKCCTSCHNRDGMPDKNTSWRFLPTDLDAKHEKYGDSDPSNSFNDNRGSSLSETSTVIPGTGQAALPGVKAISTEASQRDGENASQMFGLSSRILVNGFQRNVSLVHDEKSEPSSSRKTDVFEQKSQNRSVAY</sequence>
<feature type="compositionally biased region" description="Basic and acidic residues" evidence="3">
    <location>
        <begin position="539"/>
        <end position="556"/>
    </location>
</feature>
<comment type="subcellular location">
    <subcellularLocation>
        <location evidence="2">Cytoplasm</location>
        <location evidence="2">Cytoskeleton</location>
    </subcellularLocation>
</comment>
<evidence type="ECO:0000256" key="1">
    <source>
        <dbReference type="ARBA" id="ARBA00006993"/>
    </source>
</evidence>
<feature type="region of interest" description="Disordered" evidence="3">
    <location>
        <begin position="274"/>
        <end position="293"/>
    </location>
</feature>